<feature type="region of interest" description="Disordered" evidence="1">
    <location>
        <begin position="1"/>
        <end position="41"/>
    </location>
</feature>
<dbReference type="Proteomes" id="UP000431744">
    <property type="component" value="Unassembled WGS sequence"/>
</dbReference>
<evidence type="ECO:0000313" key="4">
    <source>
        <dbReference type="EMBL" id="KAB1649791.1"/>
    </source>
</evidence>
<gene>
    <name evidence="4" type="ORF">F8O04_06045</name>
</gene>
<dbReference type="InterPro" id="IPR041489">
    <property type="entry name" value="PDZ_6"/>
</dbReference>
<dbReference type="InterPro" id="IPR001478">
    <property type="entry name" value="PDZ"/>
</dbReference>
<dbReference type="InterPro" id="IPR008269">
    <property type="entry name" value="Lon_proteolytic"/>
</dbReference>
<feature type="transmembrane region" description="Helical" evidence="2">
    <location>
        <begin position="61"/>
        <end position="83"/>
    </location>
</feature>
<dbReference type="OrthoDB" id="2356897at2"/>
<dbReference type="CDD" id="cd23081">
    <property type="entry name" value="cpPDZ_EcRseP-like"/>
    <property type="match status" value="1"/>
</dbReference>
<dbReference type="InterPro" id="IPR014721">
    <property type="entry name" value="Ribsml_uS5_D2-typ_fold_subgr"/>
</dbReference>
<dbReference type="GO" id="GO:0004176">
    <property type="term" value="F:ATP-dependent peptidase activity"/>
    <property type="evidence" value="ECO:0007669"/>
    <property type="project" value="InterPro"/>
</dbReference>
<evidence type="ECO:0000259" key="3">
    <source>
        <dbReference type="PROSITE" id="PS50106"/>
    </source>
</evidence>
<dbReference type="Gene3D" id="2.30.42.10">
    <property type="match status" value="1"/>
</dbReference>
<proteinExistence type="predicted"/>
<evidence type="ECO:0000256" key="2">
    <source>
        <dbReference type="SAM" id="Phobius"/>
    </source>
</evidence>
<dbReference type="GO" id="GO:0004252">
    <property type="term" value="F:serine-type endopeptidase activity"/>
    <property type="evidence" value="ECO:0007669"/>
    <property type="project" value="InterPro"/>
</dbReference>
<protein>
    <submittedName>
        <fullName evidence="4">PDZ domain-containing protein</fullName>
    </submittedName>
</protein>
<dbReference type="InterPro" id="IPR020568">
    <property type="entry name" value="Ribosomal_Su5_D2-typ_SF"/>
</dbReference>
<dbReference type="GO" id="GO:0030163">
    <property type="term" value="P:protein catabolic process"/>
    <property type="evidence" value="ECO:0007669"/>
    <property type="project" value="InterPro"/>
</dbReference>
<dbReference type="EMBL" id="WBJY01000001">
    <property type="protein sequence ID" value="KAB1649791.1"/>
    <property type="molecule type" value="Genomic_DNA"/>
</dbReference>
<dbReference type="PRINTS" id="PR00830">
    <property type="entry name" value="ENDOLAPTASE"/>
</dbReference>
<evidence type="ECO:0000256" key="1">
    <source>
        <dbReference type="SAM" id="MobiDB-lite"/>
    </source>
</evidence>
<dbReference type="SUPFAM" id="SSF54211">
    <property type="entry name" value="Ribosomal protein S5 domain 2-like"/>
    <property type="match status" value="1"/>
</dbReference>
<dbReference type="PROSITE" id="PS50106">
    <property type="entry name" value="PDZ"/>
    <property type="match status" value="1"/>
</dbReference>
<dbReference type="GO" id="GO:0005524">
    <property type="term" value="F:ATP binding"/>
    <property type="evidence" value="ECO:0007669"/>
    <property type="project" value="InterPro"/>
</dbReference>
<sequence>MTNPPNPADPAGPDDANPRTQAWSGPPAATATTGAPAGMTVRARDPRRFGRAMLSSGRTGVAALVVAVLLLLVMALTPTAYVLRQPGPVFNALGDVVLEEGADPVPVLTIEGAETYDPGDGRLDVMTVNILGSPRGMPGWVEAFVAYASGDRVVMPVEVYYPPGQTAEDRANENESMMQQSQGEAIAAALRHLGHEIDIAVVVSEVNPDGPADGALQPGDRIISVDGVEIDGFDAVRQALDGNTGTPVPVTADRGGEPIEVQIAPSISTPEGEAAPRPLLGITVVGAYDFPVDVSIQLGDVGGPSAGLIFALSIIDLLTPGSLTAGHHFAGTGTITADGEVGPIGGIRQKLFAAADEGAEAFLAPIDNCEEALTGGVPGNLPVYAIATLDDALLVIETLASGDDTSALPTCQSAIGG</sequence>
<feature type="domain" description="PDZ" evidence="3">
    <location>
        <begin position="174"/>
        <end position="232"/>
    </location>
</feature>
<dbReference type="InterPro" id="IPR036034">
    <property type="entry name" value="PDZ_sf"/>
</dbReference>
<dbReference type="PANTHER" id="PTHR10046">
    <property type="entry name" value="ATP DEPENDENT LON PROTEASE FAMILY MEMBER"/>
    <property type="match status" value="1"/>
</dbReference>
<dbReference type="Pfam" id="PF05362">
    <property type="entry name" value="Lon_C"/>
    <property type="match status" value="1"/>
</dbReference>
<keyword evidence="5" id="KW-1185">Reference proteome</keyword>
<keyword evidence="2" id="KW-0472">Membrane</keyword>
<dbReference type="RefSeq" id="WP_158028376.1">
    <property type="nucleotide sequence ID" value="NZ_BMHG01000001.1"/>
</dbReference>
<name>A0A6H9WQ12_9MICO</name>
<reference evidence="4 5" key="1">
    <citation type="submission" date="2019-09" db="EMBL/GenBank/DDBJ databases">
        <title>Phylogeny of genus Pseudoclavibacter and closely related genus.</title>
        <authorList>
            <person name="Li Y."/>
        </authorList>
    </citation>
    <scope>NUCLEOTIDE SEQUENCE [LARGE SCALE GENOMIC DNA]</scope>
    <source>
        <strain evidence="4 5">EGI 60007</strain>
    </source>
</reference>
<feature type="compositionally biased region" description="Low complexity" evidence="1">
    <location>
        <begin position="25"/>
        <end position="38"/>
    </location>
</feature>
<dbReference type="Gene3D" id="3.30.230.10">
    <property type="match status" value="1"/>
</dbReference>
<feature type="compositionally biased region" description="Pro residues" evidence="1">
    <location>
        <begin position="1"/>
        <end position="10"/>
    </location>
</feature>
<dbReference type="InterPro" id="IPR027065">
    <property type="entry name" value="Lon_Prtase"/>
</dbReference>
<keyword evidence="2" id="KW-1133">Transmembrane helix</keyword>
<keyword evidence="2" id="KW-0812">Transmembrane</keyword>
<dbReference type="GO" id="GO:0006508">
    <property type="term" value="P:proteolysis"/>
    <property type="evidence" value="ECO:0007669"/>
    <property type="project" value="InterPro"/>
</dbReference>
<dbReference type="SUPFAM" id="SSF50156">
    <property type="entry name" value="PDZ domain-like"/>
    <property type="match status" value="1"/>
</dbReference>
<dbReference type="SMART" id="SM00228">
    <property type="entry name" value="PDZ"/>
    <property type="match status" value="1"/>
</dbReference>
<dbReference type="Pfam" id="PF17820">
    <property type="entry name" value="PDZ_6"/>
    <property type="match status" value="1"/>
</dbReference>
<organism evidence="4 5">
    <name type="scientific">Pseudoclavibacter endophyticus</name>
    <dbReference type="NCBI Taxonomy" id="1778590"/>
    <lineage>
        <taxon>Bacteria</taxon>
        <taxon>Bacillati</taxon>
        <taxon>Actinomycetota</taxon>
        <taxon>Actinomycetes</taxon>
        <taxon>Micrococcales</taxon>
        <taxon>Microbacteriaceae</taxon>
        <taxon>Pseudoclavibacter</taxon>
    </lineage>
</organism>
<comment type="caution">
    <text evidence="4">The sequence shown here is derived from an EMBL/GenBank/DDBJ whole genome shotgun (WGS) entry which is preliminary data.</text>
</comment>
<dbReference type="AlphaFoldDB" id="A0A6H9WQ12"/>
<accession>A0A6H9WQ12</accession>
<evidence type="ECO:0000313" key="5">
    <source>
        <dbReference type="Proteomes" id="UP000431744"/>
    </source>
</evidence>